<reference evidence="4 5" key="1">
    <citation type="submission" date="2020-01" db="EMBL/GenBank/DDBJ databases">
        <title>Identification and distribution of gene clusters putatively required for synthesis of sphingolipid metabolism inhibitors in phylogenetically diverse species of the filamentous fungus Fusarium.</title>
        <authorList>
            <person name="Kim H.-S."/>
            <person name="Busman M."/>
            <person name="Brown D.W."/>
            <person name="Divon H."/>
            <person name="Uhlig S."/>
            <person name="Proctor R.H."/>
        </authorList>
    </citation>
    <scope>NUCLEOTIDE SEQUENCE [LARGE SCALE GENOMIC DNA]</scope>
    <source>
        <strain evidence="4 5">NRRL 20459</strain>
    </source>
</reference>
<feature type="transmembrane region" description="Helical" evidence="2">
    <location>
        <begin position="577"/>
        <end position="598"/>
    </location>
</feature>
<name>A0A8H4LNK3_9HYPO</name>
<protein>
    <recommendedName>
        <fullName evidence="3">DUF6536 domain-containing protein</fullName>
    </recommendedName>
</protein>
<evidence type="ECO:0000313" key="5">
    <source>
        <dbReference type="Proteomes" id="UP000554235"/>
    </source>
</evidence>
<dbReference type="Proteomes" id="UP000554235">
    <property type="component" value="Unassembled WGS sequence"/>
</dbReference>
<gene>
    <name evidence="4" type="ORF">FALBO_508</name>
</gene>
<feature type="compositionally biased region" description="Low complexity" evidence="1">
    <location>
        <begin position="1330"/>
        <end position="1349"/>
    </location>
</feature>
<dbReference type="InterPro" id="IPR046623">
    <property type="entry name" value="DUF6536"/>
</dbReference>
<dbReference type="SUPFAM" id="SSF53474">
    <property type="entry name" value="alpha/beta-Hydrolases"/>
    <property type="match status" value="1"/>
</dbReference>
<evidence type="ECO:0000256" key="1">
    <source>
        <dbReference type="SAM" id="MobiDB-lite"/>
    </source>
</evidence>
<dbReference type="InterPro" id="IPR029058">
    <property type="entry name" value="AB_hydrolase_fold"/>
</dbReference>
<keyword evidence="5" id="KW-1185">Reference proteome</keyword>
<dbReference type="Pfam" id="PF20163">
    <property type="entry name" value="DUF6536"/>
    <property type="match status" value="1"/>
</dbReference>
<dbReference type="OrthoDB" id="442243at2759"/>
<dbReference type="PANTHER" id="PTHR47842">
    <property type="entry name" value="EXPRESSED PROTEIN"/>
    <property type="match status" value="1"/>
</dbReference>
<evidence type="ECO:0000256" key="2">
    <source>
        <dbReference type="SAM" id="Phobius"/>
    </source>
</evidence>
<feature type="region of interest" description="Disordered" evidence="1">
    <location>
        <begin position="1279"/>
        <end position="1302"/>
    </location>
</feature>
<keyword evidence="2" id="KW-0472">Membrane</keyword>
<dbReference type="PANTHER" id="PTHR47842:SF2">
    <property type="entry name" value="DUF676 DOMAIN-CONTAINING PROTEIN"/>
    <property type="match status" value="1"/>
</dbReference>
<feature type="transmembrane region" description="Helical" evidence="2">
    <location>
        <begin position="44"/>
        <end position="66"/>
    </location>
</feature>
<feature type="region of interest" description="Disordered" evidence="1">
    <location>
        <begin position="1216"/>
        <end position="1265"/>
    </location>
</feature>
<feature type="transmembrane region" description="Helical" evidence="2">
    <location>
        <begin position="92"/>
        <end position="111"/>
    </location>
</feature>
<evidence type="ECO:0000313" key="4">
    <source>
        <dbReference type="EMBL" id="KAF4472590.1"/>
    </source>
</evidence>
<feature type="transmembrane region" description="Helical" evidence="2">
    <location>
        <begin position="534"/>
        <end position="556"/>
    </location>
</feature>
<dbReference type="EMBL" id="JAADYS010000060">
    <property type="protein sequence ID" value="KAF4472590.1"/>
    <property type="molecule type" value="Genomic_DNA"/>
</dbReference>
<proteinExistence type="predicted"/>
<comment type="caution">
    <text evidence="4">The sequence shown here is derived from an EMBL/GenBank/DDBJ whole genome shotgun (WGS) entry which is preliminary data.</text>
</comment>
<feature type="region of interest" description="Disordered" evidence="1">
    <location>
        <begin position="1"/>
        <end position="31"/>
    </location>
</feature>
<keyword evidence="2" id="KW-1133">Transmembrane helix</keyword>
<feature type="compositionally biased region" description="Basic and acidic residues" evidence="1">
    <location>
        <begin position="1233"/>
        <end position="1261"/>
    </location>
</feature>
<accession>A0A8H4LNK3</accession>
<feature type="compositionally biased region" description="Polar residues" evidence="1">
    <location>
        <begin position="1351"/>
        <end position="1360"/>
    </location>
</feature>
<evidence type="ECO:0000259" key="3">
    <source>
        <dbReference type="Pfam" id="PF20163"/>
    </source>
</evidence>
<keyword evidence="2" id="KW-0812">Transmembrane</keyword>
<feature type="transmembrane region" description="Helical" evidence="2">
    <location>
        <begin position="334"/>
        <end position="356"/>
    </location>
</feature>
<feature type="domain" description="DUF6536" evidence="3">
    <location>
        <begin position="40"/>
        <end position="187"/>
    </location>
</feature>
<organism evidence="4 5">
    <name type="scientific">Fusarium albosuccineum</name>
    <dbReference type="NCBI Taxonomy" id="1237068"/>
    <lineage>
        <taxon>Eukaryota</taxon>
        <taxon>Fungi</taxon>
        <taxon>Dikarya</taxon>
        <taxon>Ascomycota</taxon>
        <taxon>Pezizomycotina</taxon>
        <taxon>Sordariomycetes</taxon>
        <taxon>Hypocreomycetidae</taxon>
        <taxon>Hypocreales</taxon>
        <taxon>Nectriaceae</taxon>
        <taxon>Fusarium</taxon>
        <taxon>Fusarium decemcellulare species complex</taxon>
    </lineage>
</organism>
<dbReference type="Gene3D" id="3.40.50.1820">
    <property type="entry name" value="alpha/beta hydrolase"/>
    <property type="match status" value="1"/>
</dbReference>
<sequence>MRHQYRPRRLSIGPTASSPDASLEKPKSTTTQSNKYFTGWRSGLAISTSAAALVTILNIVFMIVVAPKLEMGDNGEGALYTGDCSTAKMHSIWLHLAINVLATVLLGAGNYTQQVLTGPTRQEIDKAHEKMQWLDIGVSSLHNLTKISWKRVAAWTVLALSSLPIHLLYNSVVSFETSVSVYNIYTARWEDLNNSTHVYEAESYRKLQKSLDGFETLSNRECLTAYSQRLVSKHGDLILVANSSTRYLWDNETYPTLIDPVQKNIVPDNWICDMRLDRSLEERRCNMGSINPANWTVSFQLDLFSEVGDKKVMVDYCLSKPAAEHCKVIVSMPLLGVVIGCNVFKLVGLALTWLYLERRPLLTLGDAIASFLDYPDAATKGRYLLSKVSGHKVSWEPGPRAWFPKKHRWATAVSWKRCIVTLSIAAALLAKGIRDLNSPGMTDLWGRGFGQVSTDCLIDFSNYLDNPGPISMVLISNLPQLILSLLYTALNGMWTTMLVGAEWNSYGLKHKGLRTTYPVGKQRKTYWLSLPLRYGVSLILGSATLHWLISQSIFFVRLQGWEDGKPSEISGSTTTCGYSPIAIMFSIILGTLMLLATIGGSMRTQMPAVPPGGTCSAVVSAACHAPDGDEDASSELLGSGGAWAWEVGIEREQFRDEPLDKMTARRVFPAKAELAQDTPAEPETAIHKQKLRGSFFLVVPWIELVKKRGTAPVLALHSGGNDVIPNRLLRHDWPPGHTRHAPIICGRVAGKPGSPLCDGMQRHSLPDYDDGKELSSIPGLYYVFVARLQNLMLASNSGNGRVTKQDTSSVKMPRTLLLCFVHGFKGTDDSFYDFPYDLRKTVAKQLPDDKVESVIYPKYETTGELAQASEAFLAWCVANYQSQINQATKRHRLKEQVMEIRKKKSENPWPPHDRDVGVVLVAHSMGGFVAADSLFLALNDRASNGGDDDPLFPLIQGILTFDTPYNGLARSMFVYGAFSNYQKVNSVFNVMTALSAAAPAGLARLSAQRTATSTVAATGGPRWKTWQLVAVKTGTVGAIAAGGVAAYMNREAIMKGMRSVKNINKESVVEGYRQSMDALGQGLAYINRGNVGKSFAWLSDHFTFVGALLRQKELNRRLERMGALKGVGIHDFYCSLGENGYWSGGYFVPERTFCAVPEESHSAHHLFSRCVMPRAGDEIEAHLNMFKPERHRGYEEMTDKSADLVKEWFLSEENIVDDPQFRETPPEETAEDQTAKEILEKDPGQAEEDGKATDGNEKDKEDELPDESPIDIAAAASLVPLPDDQGEDLVGDASTENADTPEKRHYLNYLFGVAQQAGTDVKGWLPKPHMPGMPNMPSMPSMPAMPKVPASVSSLGQVSMPSVRLFSKKEDETQDGAQDGAQDGEKKQDVALESQAKESGTTDK</sequence>
<feature type="region of interest" description="Disordered" evidence="1">
    <location>
        <begin position="1321"/>
        <end position="1404"/>
    </location>
</feature>